<keyword evidence="1" id="KW-1277">Toxin-antitoxin system</keyword>
<evidence type="ECO:0000256" key="1">
    <source>
        <dbReference type="ARBA" id="ARBA00022649"/>
    </source>
</evidence>
<dbReference type="RefSeq" id="WP_185957309.1">
    <property type="nucleotide sequence ID" value="NZ_FXTP01000012.1"/>
</dbReference>
<sequence>MKVFLSPLSEYKLSKLLIYIEQEWGRKSKERFLKKLKLKFAQISRHPESNPSTEDFEDIFWCVITPQSSFYYQILEEENEIEVITITDNRQDPDQIIKEIRFHFNK</sequence>
<proteinExistence type="predicted"/>
<dbReference type="Pfam" id="PF05016">
    <property type="entry name" value="ParE_toxin"/>
    <property type="match status" value="1"/>
</dbReference>
<keyword evidence="3" id="KW-1185">Reference proteome</keyword>
<organism evidence="2 3">
    <name type="scientific">Gracilimonas mengyeensis</name>
    <dbReference type="NCBI Taxonomy" id="1302730"/>
    <lineage>
        <taxon>Bacteria</taxon>
        <taxon>Pseudomonadati</taxon>
        <taxon>Balneolota</taxon>
        <taxon>Balneolia</taxon>
        <taxon>Balneolales</taxon>
        <taxon>Balneolaceae</taxon>
        <taxon>Gracilimonas</taxon>
    </lineage>
</organism>
<accession>A0A521ELC6</accession>
<dbReference type="EMBL" id="FXTP01000012">
    <property type="protein sequence ID" value="SMO84261.1"/>
    <property type="molecule type" value="Genomic_DNA"/>
</dbReference>
<protein>
    <submittedName>
        <fullName evidence="2">Plasmid stabilization system protein ParE</fullName>
    </submittedName>
</protein>
<gene>
    <name evidence="2" type="ORF">SAMN06265219_11296</name>
</gene>
<dbReference type="Gene3D" id="3.30.2310.20">
    <property type="entry name" value="RelE-like"/>
    <property type="match status" value="1"/>
</dbReference>
<dbReference type="AlphaFoldDB" id="A0A521ELC6"/>
<evidence type="ECO:0000313" key="2">
    <source>
        <dbReference type="EMBL" id="SMO84261.1"/>
    </source>
</evidence>
<dbReference type="InterPro" id="IPR035093">
    <property type="entry name" value="RelE/ParE_toxin_dom_sf"/>
</dbReference>
<dbReference type="InterPro" id="IPR007712">
    <property type="entry name" value="RelE/ParE_toxin"/>
</dbReference>
<reference evidence="2 3" key="1">
    <citation type="submission" date="2017-05" db="EMBL/GenBank/DDBJ databases">
        <authorList>
            <person name="Varghese N."/>
            <person name="Submissions S."/>
        </authorList>
    </citation>
    <scope>NUCLEOTIDE SEQUENCE [LARGE SCALE GENOMIC DNA]</scope>
    <source>
        <strain evidence="2 3">DSM 21985</strain>
    </source>
</reference>
<evidence type="ECO:0000313" key="3">
    <source>
        <dbReference type="Proteomes" id="UP000317557"/>
    </source>
</evidence>
<name>A0A521ELC6_9BACT</name>
<dbReference type="Proteomes" id="UP000317557">
    <property type="component" value="Unassembled WGS sequence"/>
</dbReference>